<evidence type="ECO:0000313" key="4">
    <source>
        <dbReference type="EMBL" id="QBY28833.1"/>
    </source>
</evidence>
<keyword evidence="2 4" id="KW-0808">Transferase</keyword>
<evidence type="ECO:0000259" key="3">
    <source>
        <dbReference type="Pfam" id="PF00535"/>
    </source>
</evidence>
<dbReference type="Gene3D" id="3.90.550.10">
    <property type="entry name" value="Spore Coat Polysaccharide Biosynthesis Protein SpsA, Chain A"/>
    <property type="match status" value="1"/>
</dbReference>
<dbReference type="AlphaFoldDB" id="A0A482PG32"/>
<dbReference type="InterPro" id="IPR029044">
    <property type="entry name" value="Nucleotide-diphossugar_trans"/>
</dbReference>
<dbReference type="PANTHER" id="PTHR22916:SF51">
    <property type="entry name" value="GLYCOSYLTRANSFERASE EPSH-RELATED"/>
    <property type="match status" value="1"/>
</dbReference>
<keyword evidence="1" id="KW-0328">Glycosyltransferase</keyword>
<name>A0A482PG32_CITRO</name>
<dbReference type="CDD" id="cd00761">
    <property type="entry name" value="Glyco_tranf_GTA_type"/>
    <property type="match status" value="1"/>
</dbReference>
<dbReference type="PANTHER" id="PTHR22916">
    <property type="entry name" value="GLYCOSYLTRANSFERASE"/>
    <property type="match status" value="1"/>
</dbReference>
<dbReference type="Pfam" id="PF00535">
    <property type="entry name" value="Glycos_transf_2"/>
    <property type="match status" value="1"/>
</dbReference>
<dbReference type="SUPFAM" id="SSF53448">
    <property type="entry name" value="Nucleotide-diphospho-sugar transferases"/>
    <property type="match status" value="1"/>
</dbReference>
<dbReference type="GO" id="GO:0016758">
    <property type="term" value="F:hexosyltransferase activity"/>
    <property type="evidence" value="ECO:0007669"/>
    <property type="project" value="UniProtKB-ARBA"/>
</dbReference>
<gene>
    <name evidence="4" type="ORF">E2R62_08160</name>
</gene>
<dbReference type="InterPro" id="IPR001173">
    <property type="entry name" value="Glyco_trans_2-like"/>
</dbReference>
<evidence type="ECO:0000256" key="1">
    <source>
        <dbReference type="ARBA" id="ARBA00022676"/>
    </source>
</evidence>
<dbReference type="RefSeq" id="WP_012906518.1">
    <property type="nucleotide sequence ID" value="NZ_CAJTBI010000031.1"/>
</dbReference>
<reference evidence="4" key="1">
    <citation type="submission" date="2019-03" db="EMBL/GenBank/DDBJ databases">
        <title>Complete genome sequence of enteropathogenic Citrobacter rodentium strain DBS100.</title>
        <authorList>
            <person name="Popov G."/>
            <person name="Fiebig A."/>
            <person name="Shideler S."/>
            <person name="Coombes B."/>
            <person name="Savchenko A."/>
        </authorList>
    </citation>
    <scope>NUCLEOTIDE SEQUENCE</scope>
    <source>
        <strain evidence="4">DBS100</strain>
    </source>
</reference>
<accession>A0A482PG32</accession>
<feature type="domain" description="Glycosyltransferase 2-like" evidence="3">
    <location>
        <begin position="15"/>
        <end position="156"/>
    </location>
</feature>
<dbReference type="EMBL" id="CP038008">
    <property type="protein sequence ID" value="QBY28833.1"/>
    <property type="molecule type" value="Genomic_DNA"/>
</dbReference>
<proteinExistence type="predicted"/>
<dbReference type="OMA" id="AVGYDWW"/>
<sequence length="332" mass="38241">MDAEKSTNSGLPDVSIIVPAYNSAEFIHVLLDSLAKQTDKNFEVIVVDDGSTDNTGDVVNHYKAAQTFPVTLIRQQNAGVSSARNTGMDNACGEFCIFIDSDDFVSPDFIEKLLSRQEQTQADIVYCGYHHGQRNGTHCKPEHFYEGNLLTRRIRREIIFHLGGVLIRRSLLVNRNLRFNTQLALGEDLLFTYSLLAKERVYSVPEYLYHQTYRKGSVMNSSWSLLRYEHNASAMELIHNVIVNLCPVQEKKDVSRLLKHSANIAKIKYIWQLLAAKEYEKAMARLNLNYLNFSSEEVSSLQRKDRKKYKIINSKNKFLWATYFFIRKSKHN</sequence>
<protein>
    <submittedName>
        <fullName evidence="4">Glycosyltransferase family 2 protein</fullName>
    </submittedName>
</protein>
<evidence type="ECO:0000256" key="2">
    <source>
        <dbReference type="ARBA" id="ARBA00022679"/>
    </source>
</evidence>
<organism evidence="4">
    <name type="scientific">Citrobacter rodentium</name>
    <dbReference type="NCBI Taxonomy" id="67825"/>
    <lineage>
        <taxon>Bacteria</taxon>
        <taxon>Pseudomonadati</taxon>
        <taxon>Pseudomonadota</taxon>
        <taxon>Gammaproteobacteria</taxon>
        <taxon>Enterobacterales</taxon>
        <taxon>Enterobacteriaceae</taxon>
        <taxon>Citrobacter</taxon>
    </lineage>
</organism>